<dbReference type="PANTHER" id="PTHR15020:SF50">
    <property type="entry name" value="UPF0659 PROTEIN YMR090W"/>
    <property type="match status" value="1"/>
</dbReference>
<dbReference type="AlphaFoldDB" id="A0A1I5G9E0"/>
<dbReference type="Pfam" id="PF13460">
    <property type="entry name" value="NAD_binding_10"/>
    <property type="match status" value="1"/>
</dbReference>
<organism evidence="2 3">
    <name type="scientific">Geodermatophilus obscurus</name>
    <dbReference type="NCBI Taxonomy" id="1861"/>
    <lineage>
        <taxon>Bacteria</taxon>
        <taxon>Bacillati</taxon>
        <taxon>Actinomycetota</taxon>
        <taxon>Actinomycetes</taxon>
        <taxon>Geodermatophilales</taxon>
        <taxon>Geodermatophilaceae</taxon>
        <taxon>Geodermatophilus</taxon>
    </lineage>
</organism>
<accession>A0A1I5G9E0</accession>
<dbReference type="Gene3D" id="3.40.50.720">
    <property type="entry name" value="NAD(P)-binding Rossmann-like Domain"/>
    <property type="match status" value="1"/>
</dbReference>
<evidence type="ECO:0000313" key="3">
    <source>
        <dbReference type="Proteomes" id="UP000183642"/>
    </source>
</evidence>
<name>A0A1I5G9E0_9ACTN</name>
<dbReference type="EMBL" id="FOWE01000006">
    <property type="protein sequence ID" value="SFO32489.1"/>
    <property type="molecule type" value="Genomic_DNA"/>
</dbReference>
<dbReference type="OrthoDB" id="3191258at2"/>
<reference evidence="3" key="1">
    <citation type="submission" date="2016-10" db="EMBL/GenBank/DDBJ databases">
        <authorList>
            <person name="Varghese N."/>
            <person name="Submissions S."/>
        </authorList>
    </citation>
    <scope>NUCLEOTIDE SEQUENCE [LARGE SCALE GENOMIC DNA]</scope>
    <source>
        <strain evidence="3">DSM 43161</strain>
    </source>
</reference>
<dbReference type="PANTHER" id="PTHR15020">
    <property type="entry name" value="FLAVIN REDUCTASE-RELATED"/>
    <property type="match status" value="1"/>
</dbReference>
<dbReference type="RefSeq" id="WP_075014006.1">
    <property type="nucleotide sequence ID" value="NZ_FOWE01000006.1"/>
</dbReference>
<keyword evidence="3" id="KW-1185">Reference proteome</keyword>
<evidence type="ECO:0000313" key="2">
    <source>
        <dbReference type="EMBL" id="SFO32489.1"/>
    </source>
</evidence>
<feature type="domain" description="NAD(P)-binding" evidence="1">
    <location>
        <begin position="7"/>
        <end position="193"/>
    </location>
</feature>
<dbReference type="InterPro" id="IPR016040">
    <property type="entry name" value="NAD(P)-bd_dom"/>
</dbReference>
<protein>
    <submittedName>
        <fullName evidence="2">Putative NADH-flavin reductase</fullName>
    </submittedName>
</protein>
<dbReference type="SUPFAM" id="SSF51735">
    <property type="entry name" value="NAD(P)-binding Rossmann-fold domains"/>
    <property type="match status" value="1"/>
</dbReference>
<proteinExistence type="predicted"/>
<sequence>MRVVVLGAAGGVGRHAVRLAAERGHTVVAVARGAGTSGDAATRLTGDVRDGDLLTRAVEGADAVLWCVGVTRTSGGDVGRTAVPRLVAAMTTAGVRRFVGVSGAGADVPGDRKTGSARFISALTHRLARDLVEDKEGEYAVLAASSLDWTQVRPPRLVDRPGTGRTRLTDTAPGLRAAPVPKADVAAAMLDLAAGREWLSAAPFLVADGAR</sequence>
<dbReference type="InterPro" id="IPR036291">
    <property type="entry name" value="NAD(P)-bd_dom_sf"/>
</dbReference>
<evidence type="ECO:0000259" key="1">
    <source>
        <dbReference type="Pfam" id="PF13460"/>
    </source>
</evidence>
<gene>
    <name evidence="2" type="ORF">SAMN05660359_02665</name>
</gene>
<dbReference type="Proteomes" id="UP000183642">
    <property type="component" value="Unassembled WGS sequence"/>
</dbReference>